<dbReference type="InterPro" id="IPR001356">
    <property type="entry name" value="HD"/>
</dbReference>
<dbReference type="CDD" id="cd00086">
    <property type="entry name" value="homeodomain"/>
    <property type="match status" value="1"/>
</dbReference>
<dbReference type="EMBL" id="JACVVK020000272">
    <property type="protein sequence ID" value="KAK7480879.1"/>
    <property type="molecule type" value="Genomic_DNA"/>
</dbReference>
<dbReference type="AlphaFoldDB" id="A0ABD0K141"/>
<comment type="subcellular location">
    <subcellularLocation>
        <location evidence="1 7 8">Nucleus</location>
    </subcellularLocation>
</comment>
<dbReference type="PANTHER" id="PTHR24332">
    <property type="entry name" value="HOMEOBOX PROTEIN CDX"/>
    <property type="match status" value="1"/>
</dbReference>
<dbReference type="GO" id="GO:0005634">
    <property type="term" value="C:nucleus"/>
    <property type="evidence" value="ECO:0007669"/>
    <property type="project" value="UniProtKB-SubCell"/>
</dbReference>
<keyword evidence="5 7" id="KW-0371">Homeobox</keyword>
<protein>
    <recommendedName>
        <fullName evidence="10">Homeobox domain-containing protein</fullName>
    </recommendedName>
</protein>
<dbReference type="SMART" id="SM00389">
    <property type="entry name" value="HOX"/>
    <property type="match status" value="1"/>
</dbReference>
<dbReference type="InterPro" id="IPR047152">
    <property type="entry name" value="Caudal_homeobox"/>
</dbReference>
<dbReference type="InterPro" id="IPR000047">
    <property type="entry name" value="HTH_motif"/>
</dbReference>
<dbReference type="PRINTS" id="PR00031">
    <property type="entry name" value="HTHREPRESSR"/>
</dbReference>
<evidence type="ECO:0000313" key="11">
    <source>
        <dbReference type="EMBL" id="KAK7480879.1"/>
    </source>
</evidence>
<evidence type="ECO:0000259" key="10">
    <source>
        <dbReference type="PROSITE" id="PS50071"/>
    </source>
</evidence>
<feature type="non-terminal residue" evidence="11">
    <location>
        <position position="1"/>
    </location>
</feature>
<feature type="DNA-binding region" description="Homeobox" evidence="7">
    <location>
        <begin position="5"/>
        <end position="64"/>
    </location>
</feature>
<dbReference type="SUPFAM" id="SSF46689">
    <property type="entry name" value="Homeodomain-like"/>
    <property type="match status" value="1"/>
</dbReference>
<comment type="caution">
    <text evidence="11">The sequence shown here is derived from an EMBL/GenBank/DDBJ whole genome shotgun (WGS) entry which is preliminary data.</text>
</comment>
<comment type="similarity">
    <text evidence="2">Belongs to the Caudal homeobox family.</text>
</comment>
<gene>
    <name evidence="11" type="ORF">BaRGS_00027880</name>
</gene>
<dbReference type="GO" id="GO:0006357">
    <property type="term" value="P:regulation of transcription by RNA polymerase II"/>
    <property type="evidence" value="ECO:0007669"/>
    <property type="project" value="UniProtKB-ARBA"/>
</dbReference>
<keyword evidence="6 7" id="KW-0539">Nucleus</keyword>
<evidence type="ECO:0000256" key="2">
    <source>
        <dbReference type="ARBA" id="ARBA00010341"/>
    </source>
</evidence>
<dbReference type="FunFam" id="1.10.10.60:FF:000574">
    <property type="entry name" value="Homeobox protein CHOX-CAD2"/>
    <property type="match status" value="1"/>
</dbReference>
<dbReference type="Gene3D" id="1.10.10.60">
    <property type="entry name" value="Homeodomain-like"/>
    <property type="match status" value="1"/>
</dbReference>
<accession>A0ABD0K141</accession>
<feature type="domain" description="Homeobox" evidence="10">
    <location>
        <begin position="3"/>
        <end position="63"/>
    </location>
</feature>
<evidence type="ECO:0000256" key="6">
    <source>
        <dbReference type="ARBA" id="ARBA00023242"/>
    </source>
</evidence>
<dbReference type="InterPro" id="IPR020479">
    <property type="entry name" value="HD_metazoa"/>
</dbReference>
<evidence type="ECO:0000256" key="3">
    <source>
        <dbReference type="ARBA" id="ARBA00022473"/>
    </source>
</evidence>
<dbReference type="Proteomes" id="UP001519460">
    <property type="component" value="Unassembled WGS sequence"/>
</dbReference>
<dbReference type="Pfam" id="PF00046">
    <property type="entry name" value="Homeodomain"/>
    <property type="match status" value="1"/>
</dbReference>
<sequence length="116" mass="13572">KTRTNDKYRVVYSDHQRPELEKEFHFSRYITIRRKKEVAQQLGLSERQVKIWFQKTRAKERKQNKKKEEAMRASGNMTTPKLEPLDSPPAISASHHVHGHAHSPNMGMGMGMSQHH</sequence>
<feature type="region of interest" description="Disordered" evidence="9">
    <location>
        <begin position="59"/>
        <end position="116"/>
    </location>
</feature>
<reference evidence="11 12" key="1">
    <citation type="journal article" date="2023" name="Sci. Data">
        <title>Genome assembly of the Korean intertidal mud-creeper Batillaria attramentaria.</title>
        <authorList>
            <person name="Patra A.K."/>
            <person name="Ho P.T."/>
            <person name="Jun S."/>
            <person name="Lee S.J."/>
            <person name="Kim Y."/>
            <person name="Won Y.J."/>
        </authorList>
    </citation>
    <scope>NUCLEOTIDE SEQUENCE [LARGE SCALE GENOMIC DNA]</scope>
    <source>
        <strain evidence="11">Wonlab-2016</strain>
    </source>
</reference>
<dbReference type="InterPro" id="IPR009057">
    <property type="entry name" value="Homeodomain-like_sf"/>
</dbReference>
<dbReference type="PANTHER" id="PTHR24332:SF9">
    <property type="entry name" value="HOMEOTIC PROTEIN CAUDAL"/>
    <property type="match status" value="1"/>
</dbReference>
<evidence type="ECO:0000256" key="1">
    <source>
        <dbReference type="ARBA" id="ARBA00004123"/>
    </source>
</evidence>
<evidence type="ECO:0000256" key="5">
    <source>
        <dbReference type="ARBA" id="ARBA00023155"/>
    </source>
</evidence>
<name>A0ABD0K141_9CAEN</name>
<organism evidence="11 12">
    <name type="scientific">Batillaria attramentaria</name>
    <dbReference type="NCBI Taxonomy" id="370345"/>
    <lineage>
        <taxon>Eukaryota</taxon>
        <taxon>Metazoa</taxon>
        <taxon>Spiralia</taxon>
        <taxon>Lophotrochozoa</taxon>
        <taxon>Mollusca</taxon>
        <taxon>Gastropoda</taxon>
        <taxon>Caenogastropoda</taxon>
        <taxon>Sorbeoconcha</taxon>
        <taxon>Cerithioidea</taxon>
        <taxon>Batillariidae</taxon>
        <taxon>Batillaria</taxon>
    </lineage>
</organism>
<evidence type="ECO:0000313" key="12">
    <source>
        <dbReference type="Proteomes" id="UP001519460"/>
    </source>
</evidence>
<keyword evidence="4 7" id="KW-0238">DNA-binding</keyword>
<dbReference type="PROSITE" id="PS50071">
    <property type="entry name" value="HOMEOBOX_2"/>
    <property type="match status" value="1"/>
</dbReference>
<dbReference type="PRINTS" id="PR00024">
    <property type="entry name" value="HOMEOBOX"/>
</dbReference>
<dbReference type="GO" id="GO:0003677">
    <property type="term" value="F:DNA binding"/>
    <property type="evidence" value="ECO:0007669"/>
    <property type="project" value="UniProtKB-UniRule"/>
</dbReference>
<evidence type="ECO:0000256" key="4">
    <source>
        <dbReference type="ARBA" id="ARBA00023125"/>
    </source>
</evidence>
<evidence type="ECO:0000256" key="8">
    <source>
        <dbReference type="RuleBase" id="RU000682"/>
    </source>
</evidence>
<proteinExistence type="inferred from homology"/>
<keyword evidence="3" id="KW-0217">Developmental protein</keyword>
<feature type="non-terminal residue" evidence="11">
    <location>
        <position position="116"/>
    </location>
</feature>
<evidence type="ECO:0000256" key="9">
    <source>
        <dbReference type="SAM" id="MobiDB-lite"/>
    </source>
</evidence>
<evidence type="ECO:0000256" key="7">
    <source>
        <dbReference type="PROSITE-ProRule" id="PRU00108"/>
    </source>
</evidence>
<keyword evidence="12" id="KW-1185">Reference proteome</keyword>